<gene>
    <name evidence="2" type="ORF">HRI_004734600</name>
</gene>
<keyword evidence="3" id="KW-1185">Reference proteome</keyword>
<dbReference type="AlphaFoldDB" id="A0A9W7JC04"/>
<accession>A0A9W7JC04</accession>
<evidence type="ECO:0000256" key="1">
    <source>
        <dbReference type="SAM" id="MobiDB-lite"/>
    </source>
</evidence>
<dbReference type="PANTHER" id="PTHR47481">
    <property type="match status" value="1"/>
</dbReference>
<protein>
    <recommendedName>
        <fullName evidence="4">Retrotransposon Copia-like N-terminal domain-containing protein</fullName>
    </recommendedName>
</protein>
<evidence type="ECO:0008006" key="4">
    <source>
        <dbReference type="Google" id="ProtNLM"/>
    </source>
</evidence>
<feature type="compositionally biased region" description="Polar residues" evidence="1">
    <location>
        <begin position="10"/>
        <end position="20"/>
    </location>
</feature>
<dbReference type="Proteomes" id="UP001165190">
    <property type="component" value="Unassembled WGS sequence"/>
</dbReference>
<comment type="caution">
    <text evidence="2">The sequence shown here is derived from an EMBL/GenBank/DDBJ whole genome shotgun (WGS) entry which is preliminary data.</text>
</comment>
<reference evidence="2" key="1">
    <citation type="submission" date="2023-05" db="EMBL/GenBank/DDBJ databases">
        <title>Genome and transcriptome analyses reveal genes involved in the formation of fine ridges on petal epidermal cells in Hibiscus trionum.</title>
        <authorList>
            <person name="Koshimizu S."/>
            <person name="Masuda S."/>
            <person name="Ishii T."/>
            <person name="Shirasu K."/>
            <person name="Hoshino A."/>
            <person name="Arita M."/>
        </authorList>
    </citation>
    <scope>NUCLEOTIDE SEQUENCE</scope>
    <source>
        <strain evidence="2">Hamamatsu line</strain>
    </source>
</reference>
<dbReference type="EMBL" id="BSYR01000057">
    <property type="protein sequence ID" value="GMJ10654.1"/>
    <property type="molecule type" value="Genomic_DNA"/>
</dbReference>
<sequence length="143" mass="15758">MVNPIVSAGDDNTTSVGGDVSPQSFSNKRINVCLDDTNFLLWKQQVILTIRGLGLEAFIDPDTLKPVKVIDRASGDRIVNHAYTQFVKQDSSLASWLLSTVSSDILPQLVEAKISSEIWSVIQGLHHIKLNIIMHNLQSNPHA</sequence>
<evidence type="ECO:0000313" key="2">
    <source>
        <dbReference type="EMBL" id="GMJ10654.1"/>
    </source>
</evidence>
<proteinExistence type="predicted"/>
<name>A0A9W7JC04_HIBTR</name>
<organism evidence="2 3">
    <name type="scientific">Hibiscus trionum</name>
    <name type="common">Flower of an hour</name>
    <dbReference type="NCBI Taxonomy" id="183268"/>
    <lineage>
        <taxon>Eukaryota</taxon>
        <taxon>Viridiplantae</taxon>
        <taxon>Streptophyta</taxon>
        <taxon>Embryophyta</taxon>
        <taxon>Tracheophyta</taxon>
        <taxon>Spermatophyta</taxon>
        <taxon>Magnoliopsida</taxon>
        <taxon>eudicotyledons</taxon>
        <taxon>Gunneridae</taxon>
        <taxon>Pentapetalae</taxon>
        <taxon>rosids</taxon>
        <taxon>malvids</taxon>
        <taxon>Malvales</taxon>
        <taxon>Malvaceae</taxon>
        <taxon>Malvoideae</taxon>
        <taxon>Hibiscus</taxon>
    </lineage>
</organism>
<dbReference type="OrthoDB" id="994989at2759"/>
<feature type="region of interest" description="Disordered" evidence="1">
    <location>
        <begin position="1"/>
        <end position="20"/>
    </location>
</feature>
<dbReference type="PANTHER" id="PTHR47481:SF30">
    <property type="entry name" value="CCHC-TYPE DOMAIN-CONTAINING PROTEIN"/>
    <property type="match status" value="1"/>
</dbReference>
<evidence type="ECO:0000313" key="3">
    <source>
        <dbReference type="Proteomes" id="UP001165190"/>
    </source>
</evidence>